<dbReference type="InterPro" id="IPR000743">
    <property type="entry name" value="Glyco_hydro_28"/>
</dbReference>
<keyword evidence="9 13" id="KW-0326">Glycosidase</keyword>
<reference evidence="15" key="1">
    <citation type="submission" date="2021-01" db="EMBL/GenBank/DDBJ databases">
        <title>Adiantum capillus-veneris genome.</title>
        <authorList>
            <person name="Fang Y."/>
            <person name="Liao Q."/>
        </authorList>
    </citation>
    <scope>NUCLEOTIDE SEQUENCE</scope>
    <source>
        <strain evidence="15">H3</strain>
        <tissue evidence="15">Leaf</tissue>
    </source>
</reference>
<evidence type="ECO:0000256" key="10">
    <source>
        <dbReference type="ARBA" id="ARBA00023316"/>
    </source>
</evidence>
<dbReference type="Proteomes" id="UP000886520">
    <property type="component" value="Chromosome 12"/>
</dbReference>
<comment type="similarity">
    <text evidence="2 13">Belongs to the glycosyl hydrolase 28 family.</text>
</comment>
<feature type="active site" evidence="12">
    <location>
        <position position="280"/>
    </location>
</feature>
<dbReference type="GO" id="GO:0005975">
    <property type="term" value="P:carbohydrate metabolic process"/>
    <property type="evidence" value="ECO:0007669"/>
    <property type="project" value="InterPro"/>
</dbReference>
<comment type="catalytic activity">
    <reaction evidence="11">
        <text>(1,4-alpha-D-galacturonosyl)n+m + H2O = (1,4-alpha-D-galacturonosyl)n + (1,4-alpha-D-galacturonosyl)m.</text>
        <dbReference type="EC" id="3.2.1.15"/>
    </reaction>
</comment>
<evidence type="ECO:0000256" key="9">
    <source>
        <dbReference type="ARBA" id="ARBA00023295"/>
    </source>
</evidence>
<comment type="caution">
    <text evidence="15">The sequence shown here is derived from an EMBL/GenBank/DDBJ whole genome shotgun (WGS) entry which is preliminary data.</text>
</comment>
<evidence type="ECO:0000256" key="1">
    <source>
        <dbReference type="ARBA" id="ARBA00004191"/>
    </source>
</evidence>
<evidence type="ECO:0000256" key="8">
    <source>
        <dbReference type="ARBA" id="ARBA00022801"/>
    </source>
</evidence>
<sequence length="448" mass="47927">MAGLSSSSAWSTLLILSYVCIVQFFSADGRAVTWPCQLSSFVDGYADCDADHDGTWPPYDIVNVDWYGAIGDGLTDDTQAFINAWNEACSLDSAVLLIPYNKTYLVNHLELKGPCGGSLVVELAGILVAPADPSLWNKSHSNAWLHFSHLSGLSVEGGGTIDGQGQQWWDQSCKRNKKNKCHDAPTALRFSSVSNLKVRDLLSLNSPQIHIKFANCYGVEVVNLQVSAPEDSPNTDGIHVSETQNVIIQDSSIGTGDDCVSIVRGSADVRVQNITCGPGHGISIGSLGKSGSEDFVSVVVVNGANLTGTSNGVRIKTWQGGSGAAVGVIFENIQMNNVSHPIIINQKYCDSSSSCSANETSAVQVSQVYYKNIKGTSATKQAIQLECSELAPCKNLLFENVDLVREAGKGNSTTECENAHGFVMGRVFPPVDCMPLSQQAEKLLHTTM</sequence>
<keyword evidence="16" id="KW-1185">Reference proteome</keyword>
<keyword evidence="7" id="KW-0677">Repeat</keyword>
<dbReference type="GO" id="GO:0071555">
    <property type="term" value="P:cell wall organization"/>
    <property type="evidence" value="ECO:0007669"/>
    <property type="project" value="UniProtKB-KW"/>
</dbReference>
<evidence type="ECO:0000256" key="7">
    <source>
        <dbReference type="ARBA" id="ARBA00022737"/>
    </source>
</evidence>
<protein>
    <recommendedName>
        <fullName evidence="3">endo-polygalacturonase</fullName>
        <ecNumber evidence="3">3.2.1.15</ecNumber>
    </recommendedName>
</protein>
<keyword evidence="6 14" id="KW-0732">Signal</keyword>
<dbReference type="SUPFAM" id="SSF51126">
    <property type="entry name" value="Pectin lyase-like"/>
    <property type="match status" value="1"/>
</dbReference>
<dbReference type="EMBL" id="JABFUD020000012">
    <property type="protein sequence ID" value="KAI5072137.1"/>
    <property type="molecule type" value="Genomic_DNA"/>
</dbReference>
<dbReference type="AlphaFoldDB" id="A0A9D4UQT8"/>
<dbReference type="EC" id="3.2.1.15" evidence="3"/>
<evidence type="ECO:0000256" key="11">
    <source>
        <dbReference type="ARBA" id="ARBA00034074"/>
    </source>
</evidence>
<evidence type="ECO:0000256" key="3">
    <source>
        <dbReference type="ARBA" id="ARBA00012736"/>
    </source>
</evidence>
<proteinExistence type="inferred from homology"/>
<evidence type="ECO:0000256" key="12">
    <source>
        <dbReference type="PROSITE-ProRule" id="PRU10052"/>
    </source>
</evidence>
<dbReference type="OrthoDB" id="187139at2759"/>
<name>A0A9D4UQT8_ADICA</name>
<keyword evidence="10" id="KW-0961">Cell wall biogenesis/degradation</keyword>
<dbReference type="PROSITE" id="PS00502">
    <property type="entry name" value="POLYGALACTURONASE"/>
    <property type="match status" value="1"/>
</dbReference>
<keyword evidence="5" id="KW-0964">Secreted</keyword>
<feature type="signal peptide" evidence="14">
    <location>
        <begin position="1"/>
        <end position="31"/>
    </location>
</feature>
<evidence type="ECO:0000256" key="6">
    <source>
        <dbReference type="ARBA" id="ARBA00022729"/>
    </source>
</evidence>
<evidence type="ECO:0000256" key="5">
    <source>
        <dbReference type="ARBA" id="ARBA00022525"/>
    </source>
</evidence>
<evidence type="ECO:0000313" key="15">
    <source>
        <dbReference type="EMBL" id="KAI5072137.1"/>
    </source>
</evidence>
<organism evidence="15 16">
    <name type="scientific">Adiantum capillus-veneris</name>
    <name type="common">Maidenhair fern</name>
    <dbReference type="NCBI Taxonomy" id="13818"/>
    <lineage>
        <taxon>Eukaryota</taxon>
        <taxon>Viridiplantae</taxon>
        <taxon>Streptophyta</taxon>
        <taxon>Embryophyta</taxon>
        <taxon>Tracheophyta</taxon>
        <taxon>Polypodiopsida</taxon>
        <taxon>Polypodiidae</taxon>
        <taxon>Polypodiales</taxon>
        <taxon>Pteridineae</taxon>
        <taxon>Pteridaceae</taxon>
        <taxon>Vittarioideae</taxon>
        <taxon>Adiantum</taxon>
    </lineage>
</organism>
<gene>
    <name evidence="15" type="ORF">GOP47_0012243</name>
</gene>
<evidence type="ECO:0000256" key="2">
    <source>
        <dbReference type="ARBA" id="ARBA00008834"/>
    </source>
</evidence>
<evidence type="ECO:0000256" key="13">
    <source>
        <dbReference type="RuleBase" id="RU361169"/>
    </source>
</evidence>
<dbReference type="InterPro" id="IPR011050">
    <property type="entry name" value="Pectin_lyase_fold/virulence"/>
</dbReference>
<evidence type="ECO:0000256" key="4">
    <source>
        <dbReference type="ARBA" id="ARBA00022512"/>
    </source>
</evidence>
<dbReference type="GO" id="GO:0004650">
    <property type="term" value="F:polygalacturonase activity"/>
    <property type="evidence" value="ECO:0007669"/>
    <property type="project" value="UniProtKB-EC"/>
</dbReference>
<keyword evidence="4" id="KW-0134">Cell wall</keyword>
<feature type="chain" id="PRO_5039457225" description="endo-polygalacturonase" evidence="14">
    <location>
        <begin position="32"/>
        <end position="448"/>
    </location>
</feature>
<keyword evidence="8 13" id="KW-0378">Hydrolase</keyword>
<dbReference type="InterPro" id="IPR012334">
    <property type="entry name" value="Pectin_lyas_fold"/>
</dbReference>
<evidence type="ECO:0000313" key="16">
    <source>
        <dbReference type="Proteomes" id="UP000886520"/>
    </source>
</evidence>
<dbReference type="Pfam" id="PF00295">
    <property type="entry name" value="Glyco_hydro_28"/>
    <property type="match status" value="1"/>
</dbReference>
<dbReference type="Gene3D" id="2.160.20.10">
    <property type="entry name" value="Single-stranded right-handed beta-helix, Pectin lyase-like"/>
    <property type="match status" value="1"/>
</dbReference>
<dbReference type="PANTHER" id="PTHR31375">
    <property type="match status" value="1"/>
</dbReference>
<comment type="subcellular location">
    <subcellularLocation>
        <location evidence="1">Secreted</location>
        <location evidence="1">Cell wall</location>
    </subcellularLocation>
</comment>
<dbReference type="FunFam" id="2.160.20.10:FF:000032">
    <property type="entry name" value="Pectin lyase-like superfamily protein"/>
    <property type="match status" value="1"/>
</dbReference>
<evidence type="ECO:0000256" key="14">
    <source>
        <dbReference type="SAM" id="SignalP"/>
    </source>
</evidence>
<accession>A0A9D4UQT8</accession>